<dbReference type="AlphaFoldDB" id="A0A4R6UYM9"/>
<sequence>MHSVMLNRFPVERLEPIFQSLPFFSQLLAEHRTDLQALYEHSKIVVAEPGESIIQAGEFDSWFYFVLNGELSVISHDEGNVEVGLIYPAEIVGALAIMYDTERSATVTVRGNEKALLLAVDYTPFGELDDFSQISLAGKISLMQLVAERTEARLRAYDKQFPNTDLAERLRALPKAPGNTCDLDALHYWYYRIDALAQLLKEWNLTLENLDDYHPPVTPPSKALLDDLEQLYFG</sequence>
<dbReference type="InterPro" id="IPR014710">
    <property type="entry name" value="RmlC-like_jellyroll"/>
</dbReference>
<dbReference type="Proteomes" id="UP000295375">
    <property type="component" value="Unassembled WGS sequence"/>
</dbReference>
<dbReference type="OrthoDB" id="5729906at2"/>
<protein>
    <submittedName>
        <fullName evidence="2">Cyclic nucleotide-binding protein</fullName>
    </submittedName>
</protein>
<evidence type="ECO:0000313" key="2">
    <source>
        <dbReference type="EMBL" id="TDQ50675.1"/>
    </source>
</evidence>
<proteinExistence type="predicted"/>
<keyword evidence="3" id="KW-1185">Reference proteome</keyword>
<dbReference type="SMART" id="SM00100">
    <property type="entry name" value="cNMP"/>
    <property type="match status" value="1"/>
</dbReference>
<dbReference type="Pfam" id="PF00027">
    <property type="entry name" value="cNMP_binding"/>
    <property type="match status" value="1"/>
</dbReference>
<dbReference type="PROSITE" id="PS50042">
    <property type="entry name" value="CNMP_BINDING_3"/>
    <property type="match status" value="1"/>
</dbReference>
<gene>
    <name evidence="2" type="ORF">EV696_102358</name>
</gene>
<dbReference type="SUPFAM" id="SSF51206">
    <property type="entry name" value="cAMP-binding domain-like"/>
    <property type="match status" value="1"/>
</dbReference>
<organism evidence="2 3">
    <name type="scientific">Permianibacter aggregans</name>
    <dbReference type="NCBI Taxonomy" id="1510150"/>
    <lineage>
        <taxon>Bacteria</taxon>
        <taxon>Pseudomonadati</taxon>
        <taxon>Pseudomonadota</taxon>
        <taxon>Gammaproteobacteria</taxon>
        <taxon>Pseudomonadales</taxon>
        <taxon>Pseudomonadaceae</taxon>
        <taxon>Permianibacter</taxon>
    </lineage>
</organism>
<name>A0A4R6UYM9_9GAMM</name>
<dbReference type="EMBL" id="SNYM01000002">
    <property type="protein sequence ID" value="TDQ50675.1"/>
    <property type="molecule type" value="Genomic_DNA"/>
</dbReference>
<dbReference type="InterPro" id="IPR000595">
    <property type="entry name" value="cNMP-bd_dom"/>
</dbReference>
<dbReference type="InterPro" id="IPR018490">
    <property type="entry name" value="cNMP-bd_dom_sf"/>
</dbReference>
<comment type="caution">
    <text evidence="2">The sequence shown here is derived from an EMBL/GenBank/DDBJ whole genome shotgun (WGS) entry which is preliminary data.</text>
</comment>
<feature type="domain" description="Cyclic nucleotide-binding" evidence="1">
    <location>
        <begin position="23"/>
        <end position="128"/>
    </location>
</feature>
<evidence type="ECO:0000259" key="1">
    <source>
        <dbReference type="PROSITE" id="PS50042"/>
    </source>
</evidence>
<dbReference type="CDD" id="cd00038">
    <property type="entry name" value="CAP_ED"/>
    <property type="match status" value="1"/>
</dbReference>
<dbReference type="Gene3D" id="2.60.120.10">
    <property type="entry name" value="Jelly Rolls"/>
    <property type="match status" value="1"/>
</dbReference>
<accession>A0A4R6UYM9</accession>
<evidence type="ECO:0000313" key="3">
    <source>
        <dbReference type="Proteomes" id="UP000295375"/>
    </source>
</evidence>
<reference evidence="2 3" key="1">
    <citation type="submission" date="2019-03" db="EMBL/GenBank/DDBJ databases">
        <title>Genomic Encyclopedia of Type Strains, Phase IV (KMG-IV): sequencing the most valuable type-strain genomes for metagenomic binning, comparative biology and taxonomic classification.</title>
        <authorList>
            <person name="Goeker M."/>
        </authorList>
    </citation>
    <scope>NUCLEOTIDE SEQUENCE [LARGE SCALE GENOMIC DNA]</scope>
    <source>
        <strain evidence="2 3">DSM 103792</strain>
    </source>
</reference>